<proteinExistence type="predicted"/>
<evidence type="ECO:0000313" key="2">
    <source>
        <dbReference type="Proteomes" id="UP001391051"/>
    </source>
</evidence>
<dbReference type="Proteomes" id="UP001391051">
    <property type="component" value="Unassembled WGS sequence"/>
</dbReference>
<sequence>MHHFSSYSVASPMPVGENKFGIIATGNIAIKYGVMVSLRQSAITLADTLYGGKPRFEALRALAAAAANANGSPVLAEEAHPDGHLFARIGKDTVAPSVVQMPAREPCGSYTVTREAIPWRPRSRHYELHACYRVCRRRRL</sequence>
<protein>
    <submittedName>
        <fullName evidence="1">NADH:flavin oxidoreductase/NADH oxidase-like protein</fullName>
    </submittedName>
</protein>
<organism evidence="1 2">
    <name type="scientific">Apiospora aurea</name>
    <dbReference type="NCBI Taxonomy" id="335848"/>
    <lineage>
        <taxon>Eukaryota</taxon>
        <taxon>Fungi</taxon>
        <taxon>Dikarya</taxon>
        <taxon>Ascomycota</taxon>
        <taxon>Pezizomycotina</taxon>
        <taxon>Sordariomycetes</taxon>
        <taxon>Xylariomycetidae</taxon>
        <taxon>Amphisphaeriales</taxon>
        <taxon>Apiosporaceae</taxon>
        <taxon>Apiospora</taxon>
    </lineage>
</organism>
<dbReference type="GeneID" id="92074501"/>
<keyword evidence="2" id="KW-1185">Reference proteome</keyword>
<name>A0ABR1QGY7_9PEZI</name>
<dbReference type="EMBL" id="JAQQWE010000004">
    <property type="protein sequence ID" value="KAK7955995.1"/>
    <property type="molecule type" value="Genomic_DNA"/>
</dbReference>
<comment type="caution">
    <text evidence="1">The sequence shown here is derived from an EMBL/GenBank/DDBJ whole genome shotgun (WGS) entry which is preliminary data.</text>
</comment>
<reference evidence="1 2" key="1">
    <citation type="submission" date="2023-01" db="EMBL/GenBank/DDBJ databases">
        <title>Analysis of 21 Apiospora genomes using comparative genomics revels a genus with tremendous synthesis potential of carbohydrate active enzymes and secondary metabolites.</title>
        <authorList>
            <person name="Sorensen T."/>
        </authorList>
    </citation>
    <scope>NUCLEOTIDE SEQUENCE [LARGE SCALE GENOMIC DNA]</scope>
    <source>
        <strain evidence="1 2">CBS 24483</strain>
    </source>
</reference>
<gene>
    <name evidence="1" type="ORF">PG986_005217</name>
</gene>
<evidence type="ECO:0000313" key="1">
    <source>
        <dbReference type="EMBL" id="KAK7955995.1"/>
    </source>
</evidence>
<dbReference type="RefSeq" id="XP_066701301.1">
    <property type="nucleotide sequence ID" value="XM_066841439.1"/>
</dbReference>
<accession>A0ABR1QGY7</accession>